<dbReference type="AlphaFoldDB" id="A0A5N7A190"/>
<keyword evidence="3" id="KW-1185">Reference proteome</keyword>
<evidence type="ECO:0000256" key="1">
    <source>
        <dbReference type="SAM" id="SignalP"/>
    </source>
</evidence>
<feature type="signal peptide" evidence="1">
    <location>
        <begin position="1"/>
        <end position="20"/>
    </location>
</feature>
<proteinExistence type="predicted"/>
<dbReference type="Proteomes" id="UP000326268">
    <property type="component" value="Unassembled WGS sequence"/>
</dbReference>
<protein>
    <submittedName>
        <fullName evidence="2">Uncharacterized protein</fullName>
    </submittedName>
</protein>
<feature type="chain" id="PRO_5024880511" evidence="1">
    <location>
        <begin position="21"/>
        <end position="83"/>
    </location>
</feature>
<evidence type="ECO:0000313" key="3">
    <source>
        <dbReference type="Proteomes" id="UP000326268"/>
    </source>
</evidence>
<evidence type="ECO:0000313" key="2">
    <source>
        <dbReference type="EMBL" id="KAE8362270.1"/>
    </source>
</evidence>
<name>A0A5N7A190_9EURO</name>
<keyword evidence="1" id="KW-0732">Signal</keyword>
<dbReference type="GeneID" id="43657400"/>
<gene>
    <name evidence="2" type="ORF">BDV27DRAFT_159936</name>
</gene>
<accession>A0A5N7A190</accession>
<reference evidence="2 3" key="1">
    <citation type="submission" date="2019-04" db="EMBL/GenBank/DDBJ databases">
        <title>Friends and foes A comparative genomics studyof 23 Aspergillus species from section Flavi.</title>
        <authorList>
            <consortium name="DOE Joint Genome Institute"/>
            <person name="Kjaerbolling I."/>
            <person name="Vesth T."/>
            <person name="Frisvad J.C."/>
            <person name="Nybo J.L."/>
            <person name="Theobald S."/>
            <person name="Kildgaard S."/>
            <person name="Isbrandt T."/>
            <person name="Kuo A."/>
            <person name="Sato A."/>
            <person name="Lyhne E.K."/>
            <person name="Kogle M.E."/>
            <person name="Wiebenga A."/>
            <person name="Kun R.S."/>
            <person name="Lubbers R.J."/>
            <person name="Makela M.R."/>
            <person name="Barry K."/>
            <person name="Chovatia M."/>
            <person name="Clum A."/>
            <person name="Daum C."/>
            <person name="Haridas S."/>
            <person name="He G."/>
            <person name="LaButti K."/>
            <person name="Lipzen A."/>
            <person name="Mondo S."/>
            <person name="Riley R."/>
            <person name="Salamov A."/>
            <person name="Simmons B.A."/>
            <person name="Magnuson J.K."/>
            <person name="Henrissat B."/>
            <person name="Mortensen U.H."/>
            <person name="Larsen T.O."/>
            <person name="Devries R.P."/>
            <person name="Grigoriev I.V."/>
            <person name="Machida M."/>
            <person name="Baker S.E."/>
            <person name="Andersen M.R."/>
        </authorList>
    </citation>
    <scope>NUCLEOTIDE SEQUENCE [LARGE SCALE GENOMIC DNA]</scope>
    <source>
        <strain evidence="2 3">CBS 763.97</strain>
    </source>
</reference>
<sequence>MHFPKIISVTVLAALTTAAALPSSSDVHAVKALKNHLERRDSQQVAQQVVRNAVTAAQMQAEQDAAADAAARPGNNLYAHLIL</sequence>
<dbReference type="RefSeq" id="XP_031925351.1">
    <property type="nucleotide sequence ID" value="XM_032072954.1"/>
</dbReference>
<dbReference type="EMBL" id="ML737709">
    <property type="protein sequence ID" value="KAE8362270.1"/>
    <property type="molecule type" value="Genomic_DNA"/>
</dbReference>
<organism evidence="2 3">
    <name type="scientific">Aspergillus caelatus</name>
    <dbReference type="NCBI Taxonomy" id="61420"/>
    <lineage>
        <taxon>Eukaryota</taxon>
        <taxon>Fungi</taxon>
        <taxon>Dikarya</taxon>
        <taxon>Ascomycota</taxon>
        <taxon>Pezizomycotina</taxon>
        <taxon>Eurotiomycetes</taxon>
        <taxon>Eurotiomycetidae</taxon>
        <taxon>Eurotiales</taxon>
        <taxon>Aspergillaceae</taxon>
        <taxon>Aspergillus</taxon>
        <taxon>Aspergillus subgen. Circumdati</taxon>
    </lineage>
</organism>